<evidence type="ECO:0000256" key="4">
    <source>
        <dbReference type="PROSITE-ProRule" id="PRU00433"/>
    </source>
</evidence>
<evidence type="ECO:0000256" key="5">
    <source>
        <dbReference type="SAM" id="Coils"/>
    </source>
</evidence>
<dbReference type="InterPro" id="IPR011429">
    <property type="entry name" value="Cyt_c_Planctomycete-type"/>
</dbReference>
<evidence type="ECO:0000256" key="2">
    <source>
        <dbReference type="ARBA" id="ARBA00022723"/>
    </source>
</evidence>
<dbReference type="PANTHER" id="PTHR35889">
    <property type="entry name" value="CYCLOINULO-OLIGOSACCHARIDE FRUCTANOTRANSFERASE-RELATED"/>
    <property type="match status" value="1"/>
</dbReference>
<name>A0A518C349_9BACT</name>
<dbReference type="SUPFAM" id="SSF49785">
    <property type="entry name" value="Galactose-binding domain-like"/>
    <property type="match status" value="1"/>
</dbReference>
<dbReference type="InterPro" id="IPR036909">
    <property type="entry name" value="Cyt_c-like_dom_sf"/>
</dbReference>
<dbReference type="Gene3D" id="2.60.120.260">
    <property type="entry name" value="Galactose-binding domain-like"/>
    <property type="match status" value="1"/>
</dbReference>
<accession>A0A518C349</accession>
<keyword evidence="2 4" id="KW-0479">Metal-binding</keyword>
<dbReference type="InterPro" id="IPR008979">
    <property type="entry name" value="Galactose-bd-like_sf"/>
</dbReference>
<evidence type="ECO:0000313" key="9">
    <source>
        <dbReference type="Proteomes" id="UP000318626"/>
    </source>
</evidence>
<dbReference type="OrthoDB" id="127107at2"/>
<reference evidence="9" key="1">
    <citation type="submission" date="2019-02" db="EMBL/GenBank/DDBJ databases">
        <title>Deep-cultivation of Planctomycetes and their phenomic and genomic characterization uncovers novel biology.</title>
        <authorList>
            <person name="Wiegand S."/>
            <person name="Jogler M."/>
            <person name="Boedeker C."/>
            <person name="Pinto D."/>
            <person name="Vollmers J."/>
            <person name="Rivas-Marin E."/>
            <person name="Kohn T."/>
            <person name="Peeters S.H."/>
            <person name="Heuer A."/>
            <person name="Rast P."/>
            <person name="Oberbeckmann S."/>
            <person name="Bunk B."/>
            <person name="Jeske O."/>
            <person name="Meyerdierks A."/>
            <person name="Storesund J.E."/>
            <person name="Kallscheuer N."/>
            <person name="Luecker S."/>
            <person name="Lage O.M."/>
            <person name="Pohl T."/>
            <person name="Merkel B.J."/>
            <person name="Hornburger P."/>
            <person name="Mueller R.-W."/>
            <person name="Bruemmer F."/>
            <person name="Labrenz M."/>
            <person name="Spormann A.M."/>
            <person name="Op den Camp H."/>
            <person name="Overmann J."/>
            <person name="Amann R."/>
            <person name="Jetten M.S.M."/>
            <person name="Mascher T."/>
            <person name="Medema M.H."/>
            <person name="Devos D.P."/>
            <person name="Kaster A.-K."/>
            <person name="Ovreas L."/>
            <person name="Rohde M."/>
            <person name="Galperin M.Y."/>
            <person name="Jogler C."/>
        </authorList>
    </citation>
    <scope>NUCLEOTIDE SEQUENCE [LARGE SCALE GENOMIC DNA]</scope>
    <source>
        <strain evidence="9">Pan97</strain>
    </source>
</reference>
<dbReference type="InterPro" id="IPR022655">
    <property type="entry name" value="DUF1553"/>
</dbReference>
<dbReference type="PANTHER" id="PTHR35889:SF3">
    <property type="entry name" value="F-BOX DOMAIN-CONTAINING PROTEIN"/>
    <property type="match status" value="1"/>
</dbReference>
<gene>
    <name evidence="8" type="ORF">Pan97_06410</name>
</gene>
<feature type="domain" description="Cytochrome c" evidence="7">
    <location>
        <begin position="27"/>
        <end position="123"/>
    </location>
</feature>
<feature type="coiled-coil region" evidence="5">
    <location>
        <begin position="394"/>
        <end position="421"/>
    </location>
</feature>
<keyword evidence="1 4" id="KW-0349">Heme</keyword>
<dbReference type="SUPFAM" id="SSF46626">
    <property type="entry name" value="Cytochrome c"/>
    <property type="match status" value="1"/>
</dbReference>
<dbReference type="EMBL" id="CP036289">
    <property type="protein sequence ID" value="QDU73643.1"/>
    <property type="molecule type" value="Genomic_DNA"/>
</dbReference>
<dbReference type="PROSITE" id="PS51007">
    <property type="entry name" value="CYTC"/>
    <property type="match status" value="1"/>
</dbReference>
<sequence length="999" mass="113706">MLRLFSQFVRAASLFLLFPLGGWTYAQEANLPQGFFQDSVAPILSANCVTCHNDQRTEGGLSLSNSLSALRGGDSGESIVPGDPTASFLLEYITGDPPEMPQGGQPLSQQEIAMIRRWIASGATWPRDLKLKAQDNWWSRKALSRPPVPEIPETSQARVRTPIDAFILTQLLERGMNFSPEADSRTLVRRLYYDLIGLPPTPEEMRQWMAKLDEGEHGYQQLVEHLLASPHYGERWARHWLDVVKYADTCGYDKDKLRRNAWPYRDYVIRSFNEDKPYARFVEEQIAGDALYPGEQDGILGLGFIAAGPWDFIGHVEVPASKIDGKNARNLDRDEMVSNTLNTFCSVTIQCARCHDHKFDPYTQQHYYGIQAVFAAVDRAERPYDIDPQIEKKRLQLTDDKQSAEKQLANLQREIAAAGGKQLVELRTKIQTLRQQAKPETTVPQHGYHSHIEKTIDQVKWVQIDLGDPTEITKVVLHPCYDDYAGIGPGFGFPLRFKIEAASDAAFSDSQVMADETTEDYPNPLLASYQVEVPVTARFVRITATKLAPRQNDFIFALSELEVFDKHNKNVALNKNIQSLDSIEAPIRWRRTNLVDGLWPKSISANVSQELNQARQSLALLEKQIETPERIAQQAKFKSRINALEAQLKSLPSGKMVYAAATHFKPQGSFQPTQGIPREIHVLHRGNVTDPREEALPGTLPLPGQDAYALNLPTDHDESERRAALAQWITSRDHPLTWRSIVNRIWYYHFDQAIVGSPNDFGRMGQMPTHPELLDWLAVEFRDHDQSFKHLHRLIVTSSVYRQSSRHHEAYDAKDSSNQFLWRMNRRRLEAEEIRDSILSVSGKLDKTMGGPGFFVFKLEKEAHSPHYEYHKFDPRDPATHRRSIYRFIVRSQPDPYMTTLDCADSSQSTPKRSETLTALQALSMLNNPFQLVMAESFAERLEQQAVTLPEQVELGVQLTLGRAPTDFEREKFAEFAQEHGLANLCRVLFNQSEFLYLD</sequence>
<evidence type="ECO:0000256" key="3">
    <source>
        <dbReference type="ARBA" id="ARBA00023004"/>
    </source>
</evidence>
<evidence type="ECO:0000259" key="7">
    <source>
        <dbReference type="PROSITE" id="PS51007"/>
    </source>
</evidence>
<dbReference type="Pfam" id="PF00754">
    <property type="entry name" value="F5_F8_type_C"/>
    <property type="match status" value="1"/>
</dbReference>
<protein>
    <submittedName>
        <fullName evidence="8">Planctomycete cytochrome C</fullName>
    </submittedName>
</protein>
<keyword evidence="3 4" id="KW-0408">Iron</keyword>
<dbReference type="InterPro" id="IPR011444">
    <property type="entry name" value="DUF1549"/>
</dbReference>
<feature type="domain" description="F5/8 type C" evidence="6">
    <location>
        <begin position="460"/>
        <end position="566"/>
    </location>
</feature>
<proteinExistence type="predicted"/>
<dbReference type="GO" id="GO:0046872">
    <property type="term" value="F:metal ion binding"/>
    <property type="evidence" value="ECO:0007669"/>
    <property type="project" value="UniProtKB-KW"/>
</dbReference>
<dbReference type="RefSeq" id="WP_144970634.1">
    <property type="nucleotide sequence ID" value="NZ_CP036289.1"/>
</dbReference>
<dbReference type="AlphaFoldDB" id="A0A518C349"/>
<evidence type="ECO:0000313" key="8">
    <source>
        <dbReference type="EMBL" id="QDU73643.1"/>
    </source>
</evidence>
<dbReference type="Proteomes" id="UP000318626">
    <property type="component" value="Chromosome"/>
</dbReference>
<keyword evidence="9" id="KW-1185">Reference proteome</keyword>
<dbReference type="PROSITE" id="PS50022">
    <property type="entry name" value="FA58C_3"/>
    <property type="match status" value="1"/>
</dbReference>
<keyword evidence="5" id="KW-0175">Coiled coil</keyword>
<evidence type="ECO:0000259" key="6">
    <source>
        <dbReference type="PROSITE" id="PS50022"/>
    </source>
</evidence>
<dbReference type="Pfam" id="PF07583">
    <property type="entry name" value="PSCyt2"/>
    <property type="match status" value="1"/>
</dbReference>
<dbReference type="KEGG" id="bvo:Pan97_06410"/>
<dbReference type="Pfam" id="PF07587">
    <property type="entry name" value="PSD1"/>
    <property type="match status" value="1"/>
</dbReference>
<dbReference type="GO" id="GO:0020037">
    <property type="term" value="F:heme binding"/>
    <property type="evidence" value="ECO:0007669"/>
    <property type="project" value="InterPro"/>
</dbReference>
<evidence type="ECO:0000256" key="1">
    <source>
        <dbReference type="ARBA" id="ARBA00022617"/>
    </source>
</evidence>
<dbReference type="GO" id="GO:0009055">
    <property type="term" value="F:electron transfer activity"/>
    <property type="evidence" value="ECO:0007669"/>
    <property type="project" value="InterPro"/>
</dbReference>
<dbReference type="Pfam" id="PF07635">
    <property type="entry name" value="PSCyt1"/>
    <property type="match status" value="1"/>
</dbReference>
<dbReference type="InterPro" id="IPR000421">
    <property type="entry name" value="FA58C"/>
</dbReference>
<organism evidence="8 9">
    <name type="scientific">Bremerella volcania</name>
    <dbReference type="NCBI Taxonomy" id="2527984"/>
    <lineage>
        <taxon>Bacteria</taxon>
        <taxon>Pseudomonadati</taxon>
        <taxon>Planctomycetota</taxon>
        <taxon>Planctomycetia</taxon>
        <taxon>Pirellulales</taxon>
        <taxon>Pirellulaceae</taxon>
        <taxon>Bremerella</taxon>
    </lineage>
</organism>
<dbReference type="InterPro" id="IPR009056">
    <property type="entry name" value="Cyt_c-like_dom"/>
</dbReference>